<protein>
    <recommendedName>
        <fullName evidence="4">Hydrogenase maturation factor HypA</fullName>
    </recommendedName>
</protein>
<evidence type="ECO:0000313" key="5">
    <source>
        <dbReference type="EMBL" id="ALP52951.1"/>
    </source>
</evidence>
<dbReference type="STRING" id="1748243.Tel_07170"/>
<feature type="binding site" evidence="4">
    <location>
        <position position="73"/>
    </location>
    <ligand>
        <name>Zn(2+)</name>
        <dbReference type="ChEBI" id="CHEBI:29105"/>
    </ligand>
</feature>
<dbReference type="Pfam" id="PF01155">
    <property type="entry name" value="HypA"/>
    <property type="match status" value="1"/>
</dbReference>
<feature type="binding site" evidence="4">
    <location>
        <position position="2"/>
    </location>
    <ligand>
        <name>Ni(2+)</name>
        <dbReference type="ChEBI" id="CHEBI:49786"/>
    </ligand>
</feature>
<evidence type="ECO:0000256" key="4">
    <source>
        <dbReference type="HAMAP-Rule" id="MF_00213"/>
    </source>
</evidence>
<dbReference type="KEGG" id="tee:Tel_07170"/>
<dbReference type="PANTHER" id="PTHR34535:SF3">
    <property type="entry name" value="HYDROGENASE MATURATION FACTOR HYPA"/>
    <property type="match status" value="1"/>
</dbReference>
<feature type="binding site" evidence="4">
    <location>
        <position position="92"/>
    </location>
    <ligand>
        <name>Zn(2+)</name>
        <dbReference type="ChEBI" id="CHEBI:29105"/>
    </ligand>
</feature>
<comment type="function">
    <text evidence="4">Involved in the maturation of [NiFe] hydrogenases. Required for nickel insertion into the metal center of the hydrogenase.</text>
</comment>
<name>A0A0S2TCT0_9GAMM</name>
<proteinExistence type="inferred from homology"/>
<feature type="binding site" evidence="4">
    <location>
        <position position="89"/>
    </location>
    <ligand>
        <name>Zn(2+)</name>
        <dbReference type="ChEBI" id="CHEBI:29105"/>
    </ligand>
</feature>
<dbReference type="NCBIfam" id="TIGR00100">
    <property type="entry name" value="hypA"/>
    <property type="match status" value="1"/>
</dbReference>
<dbReference type="PANTHER" id="PTHR34535">
    <property type="entry name" value="HYDROGENASE MATURATION FACTOR HYPA"/>
    <property type="match status" value="1"/>
</dbReference>
<comment type="similarity">
    <text evidence="4">Belongs to the HypA/HybF family.</text>
</comment>
<keyword evidence="1 4" id="KW-0533">Nickel</keyword>
<dbReference type="AlphaFoldDB" id="A0A0S2TCT0"/>
<dbReference type="HAMAP" id="MF_00213">
    <property type="entry name" value="HypA_HybF"/>
    <property type="match status" value="1"/>
</dbReference>
<feature type="binding site" evidence="4">
    <location>
        <position position="76"/>
    </location>
    <ligand>
        <name>Zn(2+)</name>
        <dbReference type="ChEBI" id="CHEBI:29105"/>
    </ligand>
</feature>
<evidence type="ECO:0000313" key="6">
    <source>
        <dbReference type="Proteomes" id="UP000055136"/>
    </source>
</evidence>
<gene>
    <name evidence="4" type="primary">hypA</name>
    <name evidence="5" type="ORF">Tel_07170</name>
</gene>
<sequence>MHEISLCQGVLRVIEEHAALQQYVRVKTVWLEVGALAGVELEALRFGFDVVMKNSIAAAAQLEIIERPGRAWCLQCMKEVPVQRRFDACPDCGGYQLQVSGGEELRIKELEVE</sequence>
<evidence type="ECO:0000256" key="2">
    <source>
        <dbReference type="ARBA" id="ARBA00022723"/>
    </source>
</evidence>
<keyword evidence="6" id="KW-1185">Reference proteome</keyword>
<organism evidence="5 6">
    <name type="scientific">Candidatus Tenderia electrophaga</name>
    <dbReference type="NCBI Taxonomy" id="1748243"/>
    <lineage>
        <taxon>Bacteria</taxon>
        <taxon>Pseudomonadati</taxon>
        <taxon>Pseudomonadota</taxon>
        <taxon>Gammaproteobacteria</taxon>
        <taxon>Candidatus Tenderiales</taxon>
        <taxon>Candidatus Tenderiaceae</taxon>
        <taxon>Candidatus Tenderia</taxon>
    </lineage>
</organism>
<dbReference type="Gene3D" id="3.30.2320.80">
    <property type="match status" value="1"/>
</dbReference>
<dbReference type="NCBIfam" id="NF009046">
    <property type="entry name" value="PRK12380.1"/>
    <property type="match status" value="1"/>
</dbReference>
<dbReference type="GO" id="GO:0008270">
    <property type="term" value="F:zinc ion binding"/>
    <property type="evidence" value="ECO:0007669"/>
    <property type="project" value="UniProtKB-UniRule"/>
</dbReference>
<dbReference type="PIRSF" id="PIRSF004761">
    <property type="entry name" value="Hydrgn_mat_HypA"/>
    <property type="match status" value="1"/>
</dbReference>
<dbReference type="GO" id="GO:0016151">
    <property type="term" value="F:nickel cation binding"/>
    <property type="evidence" value="ECO:0007669"/>
    <property type="project" value="UniProtKB-UniRule"/>
</dbReference>
<dbReference type="GO" id="GO:0051604">
    <property type="term" value="P:protein maturation"/>
    <property type="evidence" value="ECO:0007669"/>
    <property type="project" value="InterPro"/>
</dbReference>
<evidence type="ECO:0000256" key="3">
    <source>
        <dbReference type="ARBA" id="ARBA00022833"/>
    </source>
</evidence>
<dbReference type="EMBL" id="CP013099">
    <property type="protein sequence ID" value="ALP52951.1"/>
    <property type="molecule type" value="Genomic_DNA"/>
</dbReference>
<dbReference type="InterPro" id="IPR000688">
    <property type="entry name" value="HypA/HybF"/>
</dbReference>
<keyword evidence="3 4" id="KW-0862">Zinc</keyword>
<evidence type="ECO:0000256" key="1">
    <source>
        <dbReference type="ARBA" id="ARBA00022596"/>
    </source>
</evidence>
<reference evidence="5" key="1">
    <citation type="submission" date="2015-10" db="EMBL/GenBank/DDBJ databases">
        <title>Description of Candidatus Tenderia electrophaga gen. nov, sp. nov., an Uncultivated Electroautotroph from a Biocathode Enrichment.</title>
        <authorList>
            <person name="Eddie B.J."/>
            <person name="Malanoski A.P."/>
            <person name="Wang Z."/>
            <person name="Hall R.J."/>
            <person name="Oh S.D."/>
            <person name="Heiner C."/>
            <person name="Lin B."/>
            <person name="Strycharz-Glaven S.M."/>
        </authorList>
    </citation>
    <scope>NUCLEOTIDE SEQUENCE [LARGE SCALE GENOMIC DNA]</scope>
    <source>
        <strain evidence="5">NRL1</strain>
    </source>
</reference>
<dbReference type="Proteomes" id="UP000055136">
    <property type="component" value="Chromosome"/>
</dbReference>
<dbReference type="GO" id="GO:0016530">
    <property type="term" value="F:metallochaperone activity"/>
    <property type="evidence" value="ECO:0007669"/>
    <property type="project" value="UniProtKB-ARBA"/>
</dbReference>
<accession>A0A0S2TCT0</accession>
<keyword evidence="2 4" id="KW-0479">Metal-binding</keyword>
<dbReference type="FunFam" id="3.30.2320.80:FF:000001">
    <property type="entry name" value="Hydrogenase maturation factor HypA"/>
    <property type="match status" value="1"/>
</dbReference>